<name>A0A319DJM0_9EURO</name>
<evidence type="ECO:0000313" key="3">
    <source>
        <dbReference type="Proteomes" id="UP000247810"/>
    </source>
</evidence>
<organism evidence="2 3">
    <name type="scientific">Aspergillus ellipticus CBS 707.79</name>
    <dbReference type="NCBI Taxonomy" id="1448320"/>
    <lineage>
        <taxon>Eukaryota</taxon>
        <taxon>Fungi</taxon>
        <taxon>Dikarya</taxon>
        <taxon>Ascomycota</taxon>
        <taxon>Pezizomycotina</taxon>
        <taxon>Eurotiomycetes</taxon>
        <taxon>Eurotiomycetidae</taxon>
        <taxon>Eurotiales</taxon>
        <taxon>Aspergillaceae</taxon>
        <taxon>Aspergillus</taxon>
        <taxon>Aspergillus subgen. Circumdati</taxon>
    </lineage>
</organism>
<dbReference type="AlphaFoldDB" id="A0A319DJM0"/>
<keyword evidence="3" id="KW-1185">Reference proteome</keyword>
<evidence type="ECO:0000313" key="2">
    <source>
        <dbReference type="EMBL" id="PYH97720.1"/>
    </source>
</evidence>
<dbReference type="VEuPathDB" id="FungiDB:BO71DRAFT_116314"/>
<dbReference type="Proteomes" id="UP000247810">
    <property type="component" value="Unassembled WGS sequence"/>
</dbReference>
<feature type="region of interest" description="Disordered" evidence="1">
    <location>
        <begin position="86"/>
        <end position="106"/>
    </location>
</feature>
<sequence length="134" mass="15460">MMTSVDQDSIEIVDFHKSDVWVGGCKRKKEDEDSRPFYTRLESKAVKAPVCVDFFFFFIVHWILSCRSLARWIICASDTSRKLYQHSVSQSLQDTQSKQEHPPNPLLYPLPPIIQTLHTHTPQHPPPPPPLSPH</sequence>
<protein>
    <submittedName>
        <fullName evidence="2">Uncharacterized protein</fullName>
    </submittedName>
</protein>
<gene>
    <name evidence="2" type="ORF">BO71DRAFT_116314</name>
</gene>
<proteinExistence type="predicted"/>
<evidence type="ECO:0000256" key="1">
    <source>
        <dbReference type="SAM" id="MobiDB-lite"/>
    </source>
</evidence>
<dbReference type="EMBL" id="KZ825821">
    <property type="protein sequence ID" value="PYH97720.1"/>
    <property type="molecule type" value="Genomic_DNA"/>
</dbReference>
<reference evidence="2 3" key="1">
    <citation type="submission" date="2018-02" db="EMBL/GenBank/DDBJ databases">
        <title>The genomes of Aspergillus section Nigri reveals drivers in fungal speciation.</title>
        <authorList>
            <consortium name="DOE Joint Genome Institute"/>
            <person name="Vesth T.C."/>
            <person name="Nybo J."/>
            <person name="Theobald S."/>
            <person name="Brandl J."/>
            <person name="Frisvad J.C."/>
            <person name="Nielsen K.F."/>
            <person name="Lyhne E.K."/>
            <person name="Kogle M.E."/>
            <person name="Kuo A."/>
            <person name="Riley R."/>
            <person name="Clum A."/>
            <person name="Nolan M."/>
            <person name="Lipzen A."/>
            <person name="Salamov A."/>
            <person name="Henrissat B."/>
            <person name="Wiebenga A."/>
            <person name="De vries R.P."/>
            <person name="Grigoriev I.V."/>
            <person name="Mortensen U.H."/>
            <person name="Andersen M.R."/>
            <person name="Baker S.E."/>
        </authorList>
    </citation>
    <scope>NUCLEOTIDE SEQUENCE [LARGE SCALE GENOMIC DNA]</scope>
    <source>
        <strain evidence="2 3">CBS 707.79</strain>
    </source>
</reference>
<accession>A0A319DJM0</accession>
<feature type="compositionally biased region" description="Polar residues" evidence="1">
    <location>
        <begin position="86"/>
        <end position="96"/>
    </location>
</feature>